<dbReference type="InterPro" id="IPR050956">
    <property type="entry name" value="2C_system_His_kinase"/>
</dbReference>
<dbReference type="Gene3D" id="3.30.565.10">
    <property type="entry name" value="Histidine kinase-like ATPase, C-terminal domain"/>
    <property type="match status" value="1"/>
</dbReference>
<dbReference type="InterPro" id="IPR036890">
    <property type="entry name" value="HATPase_C_sf"/>
</dbReference>
<evidence type="ECO:0000259" key="4">
    <source>
        <dbReference type="PROSITE" id="PS50109"/>
    </source>
</evidence>
<dbReference type="InterPro" id="IPR003594">
    <property type="entry name" value="HATPase_dom"/>
</dbReference>
<dbReference type="EMBL" id="JACEIK010004906">
    <property type="protein sequence ID" value="MCD9646739.1"/>
    <property type="molecule type" value="Genomic_DNA"/>
</dbReference>
<dbReference type="Pfam" id="PF02518">
    <property type="entry name" value="HATPase_c"/>
    <property type="match status" value="1"/>
</dbReference>
<evidence type="ECO:0000313" key="6">
    <source>
        <dbReference type="Proteomes" id="UP000823775"/>
    </source>
</evidence>
<evidence type="ECO:0000256" key="1">
    <source>
        <dbReference type="ARBA" id="ARBA00000085"/>
    </source>
</evidence>
<evidence type="ECO:0000313" key="5">
    <source>
        <dbReference type="EMBL" id="MCD9646739.1"/>
    </source>
</evidence>
<keyword evidence="3" id="KW-0597">Phosphoprotein</keyword>
<comment type="catalytic activity">
    <reaction evidence="1">
        <text>ATP + protein L-histidine = ADP + protein N-phospho-L-histidine.</text>
        <dbReference type="EC" id="2.7.13.3"/>
    </reaction>
</comment>
<feature type="domain" description="Histidine kinase" evidence="4">
    <location>
        <begin position="1"/>
        <end position="172"/>
    </location>
</feature>
<organism evidence="5 6">
    <name type="scientific">Datura stramonium</name>
    <name type="common">Jimsonweed</name>
    <name type="synonym">Common thornapple</name>
    <dbReference type="NCBI Taxonomy" id="4076"/>
    <lineage>
        <taxon>Eukaryota</taxon>
        <taxon>Viridiplantae</taxon>
        <taxon>Streptophyta</taxon>
        <taxon>Embryophyta</taxon>
        <taxon>Tracheophyta</taxon>
        <taxon>Spermatophyta</taxon>
        <taxon>Magnoliopsida</taxon>
        <taxon>eudicotyledons</taxon>
        <taxon>Gunneridae</taxon>
        <taxon>Pentapetalae</taxon>
        <taxon>asterids</taxon>
        <taxon>lamiids</taxon>
        <taxon>Solanales</taxon>
        <taxon>Solanaceae</taxon>
        <taxon>Solanoideae</taxon>
        <taxon>Datureae</taxon>
        <taxon>Datura</taxon>
    </lineage>
</organism>
<accession>A0ABS8VIQ3</accession>
<evidence type="ECO:0000256" key="3">
    <source>
        <dbReference type="ARBA" id="ARBA00022553"/>
    </source>
</evidence>
<dbReference type="SMART" id="SM00387">
    <property type="entry name" value="HATPase_c"/>
    <property type="match status" value="1"/>
</dbReference>
<dbReference type="InterPro" id="IPR044767">
    <property type="entry name" value="Phy_HATPase-like"/>
</dbReference>
<dbReference type="PANTHER" id="PTHR43719">
    <property type="entry name" value="TWO-COMPONENT HISTIDINE KINASE"/>
    <property type="match status" value="1"/>
</dbReference>
<dbReference type="InterPro" id="IPR005467">
    <property type="entry name" value="His_kinase_dom"/>
</dbReference>
<gene>
    <name evidence="5" type="ORF">HAX54_036893</name>
</gene>
<dbReference type="SUPFAM" id="SSF55874">
    <property type="entry name" value="ATPase domain of HSP90 chaperone/DNA topoisomerase II/histidine kinase"/>
    <property type="match status" value="1"/>
</dbReference>
<dbReference type="EC" id="2.7.13.3" evidence="2"/>
<dbReference type="Proteomes" id="UP000823775">
    <property type="component" value="Unassembled WGS sequence"/>
</dbReference>
<keyword evidence="6" id="KW-1185">Reference proteome</keyword>
<protein>
    <recommendedName>
        <fullName evidence="2">histidine kinase</fullName>
        <ecNumber evidence="2">2.7.13.3</ecNumber>
    </recommendedName>
</protein>
<name>A0ABS8VIQ3_DATST</name>
<sequence length="176" mass="20442">MESWIGISYMEMNSCEFNLGEVVTVVINQVMILSQERKVQVTWDSPVEVSQLYLIGDNLRLQQVLSDFLTTAILFTLPFEDSSVHFRVIPRKERIGTKMHVMHLEFRITHPAPGVPDELIQHMFHYRQSISREGLGLYISQKLVKIMNGTVQYLREAERSSFIILVEFPLIEKSKD</sequence>
<evidence type="ECO:0000256" key="2">
    <source>
        <dbReference type="ARBA" id="ARBA00012438"/>
    </source>
</evidence>
<dbReference type="PANTHER" id="PTHR43719:SF4">
    <property type="entry name" value="PHYTOCHROME C"/>
    <property type="match status" value="1"/>
</dbReference>
<comment type="caution">
    <text evidence="5">The sequence shown here is derived from an EMBL/GenBank/DDBJ whole genome shotgun (WGS) entry which is preliminary data.</text>
</comment>
<dbReference type="PROSITE" id="PS50109">
    <property type="entry name" value="HIS_KIN"/>
    <property type="match status" value="1"/>
</dbReference>
<dbReference type="CDD" id="cd16932">
    <property type="entry name" value="HATPase_Phy-like"/>
    <property type="match status" value="1"/>
</dbReference>
<reference evidence="5 6" key="1">
    <citation type="journal article" date="2021" name="BMC Genomics">
        <title>Datura genome reveals duplications of psychoactive alkaloid biosynthetic genes and high mutation rate following tissue culture.</title>
        <authorList>
            <person name="Rajewski A."/>
            <person name="Carter-House D."/>
            <person name="Stajich J."/>
            <person name="Litt A."/>
        </authorList>
    </citation>
    <scope>NUCLEOTIDE SEQUENCE [LARGE SCALE GENOMIC DNA]</scope>
    <source>
        <strain evidence="5">AR-01</strain>
    </source>
</reference>
<proteinExistence type="predicted"/>